<feature type="transmembrane region" description="Helical" evidence="2">
    <location>
        <begin position="723"/>
        <end position="743"/>
    </location>
</feature>
<dbReference type="Proteomes" id="UP001240984">
    <property type="component" value="Unassembled WGS sequence"/>
</dbReference>
<comment type="caution">
    <text evidence="3">The sequence shown here is derived from an EMBL/GenBank/DDBJ whole genome shotgun (WGS) entry which is preliminary data.</text>
</comment>
<evidence type="ECO:0000256" key="2">
    <source>
        <dbReference type="SAM" id="Phobius"/>
    </source>
</evidence>
<sequence length="751" mass="81439">MTASPVQVREPTVVPGSPTRGTAAPTATFDYPSFTYLIGMIDWASPRLSPESLAALSFKGDDYPLGTVNRLLVTWRDGASGKRALDRKLAGPWKKLTEEQREAESRKFWNRWVEITVGRWGNHLISGEGHELWAAGQAGARTEDGWVHDTQVAKSKSQKRPDWRNPSPTSQVIDGQQVLTEVLECKYSDTVAEVNERQLRNYTDDFAKAGGGGRLMIVISDDPASPDYAKNAAKEDAKIAAENERIAELNLTRPAGQKLLPIEAYYMPAKATPVPKLTGDDVDPPTDPGGGVATSPDPPPKTSPPGALNAGQAQERSPAVDTIAGSAASPEEAAENAAIAEEADRGVGADPEDAGGRQTPQPLGGVDFATLELRYIKDTYDGGVGTGLEYAYQVDPKPGEQVSYGGRDAAQLAADSFFTWLALPPESFTVNLNPDEPDRIIDAKLGTTDAGRVLLEADLAMKKSVAKYIHPETARGRVFWDSLRGDDKCVSMRQWIVPRPAVVREDGNALFIVDAPLEVKMETEYIATAGVGGVGGCPGQSEADSAHNEALYRDTILPQVEKAINEDSAYADLRRVYASRVAAEWYRQRGEFRTTAYGDLIDSGDVSAWPARTPWSPREVWERMVKSYKDGEFRVERETRKGGYIYTHVYVYGGVDWTTVPKKLLSGAELLSSRPGVADAVTTAREVPVAEAGSGLTWLGGSTSERPPAEARPVPTAPLGRPLFWALTALPVLAWLLAGAWVVRRRRAGAR</sequence>
<gene>
    <name evidence="3" type="ORF">J2S43_003832</name>
</gene>
<name>A0ABT9MV50_9ACTN</name>
<keyword evidence="2" id="KW-0472">Membrane</keyword>
<keyword evidence="2" id="KW-0812">Transmembrane</keyword>
<protein>
    <submittedName>
        <fullName evidence="3">Uncharacterized protein</fullName>
    </submittedName>
</protein>
<feature type="compositionally biased region" description="Low complexity" evidence="1">
    <location>
        <begin position="324"/>
        <end position="339"/>
    </location>
</feature>
<feature type="region of interest" description="Disordered" evidence="1">
    <location>
        <begin position="344"/>
        <end position="363"/>
    </location>
</feature>
<evidence type="ECO:0000313" key="3">
    <source>
        <dbReference type="EMBL" id="MDP9795320.1"/>
    </source>
</evidence>
<feature type="region of interest" description="Disordered" evidence="1">
    <location>
        <begin position="1"/>
        <end position="24"/>
    </location>
</feature>
<accession>A0ABT9MV50</accession>
<dbReference type="RefSeq" id="WP_306831035.1">
    <property type="nucleotide sequence ID" value="NZ_JAUSRA010000001.1"/>
</dbReference>
<organism evidence="3 4">
    <name type="scientific">Catenuloplanes nepalensis</name>
    <dbReference type="NCBI Taxonomy" id="587533"/>
    <lineage>
        <taxon>Bacteria</taxon>
        <taxon>Bacillati</taxon>
        <taxon>Actinomycetota</taxon>
        <taxon>Actinomycetes</taxon>
        <taxon>Micromonosporales</taxon>
        <taxon>Micromonosporaceae</taxon>
        <taxon>Catenuloplanes</taxon>
    </lineage>
</organism>
<keyword evidence="4" id="KW-1185">Reference proteome</keyword>
<reference evidence="3 4" key="1">
    <citation type="submission" date="2023-07" db="EMBL/GenBank/DDBJ databases">
        <title>Sequencing the genomes of 1000 actinobacteria strains.</title>
        <authorList>
            <person name="Klenk H.-P."/>
        </authorList>
    </citation>
    <scope>NUCLEOTIDE SEQUENCE [LARGE SCALE GENOMIC DNA]</scope>
    <source>
        <strain evidence="3 4">DSM 44710</strain>
    </source>
</reference>
<evidence type="ECO:0000313" key="4">
    <source>
        <dbReference type="Proteomes" id="UP001240984"/>
    </source>
</evidence>
<proteinExistence type="predicted"/>
<evidence type="ECO:0000256" key="1">
    <source>
        <dbReference type="SAM" id="MobiDB-lite"/>
    </source>
</evidence>
<dbReference type="EMBL" id="JAUSRA010000001">
    <property type="protein sequence ID" value="MDP9795320.1"/>
    <property type="molecule type" value="Genomic_DNA"/>
</dbReference>
<keyword evidence="2" id="KW-1133">Transmembrane helix</keyword>
<feature type="region of interest" description="Disordered" evidence="1">
    <location>
        <begin position="274"/>
        <end position="339"/>
    </location>
</feature>